<evidence type="ECO:0000259" key="3">
    <source>
        <dbReference type="Pfam" id="PF25053"/>
    </source>
</evidence>
<dbReference type="SUPFAM" id="SSF48403">
    <property type="entry name" value="Ankyrin repeat"/>
    <property type="match status" value="1"/>
</dbReference>
<dbReference type="STRING" id="1745343.A0A2J6PNP2"/>
<evidence type="ECO:0000256" key="1">
    <source>
        <dbReference type="ARBA" id="ARBA00022737"/>
    </source>
</evidence>
<organism evidence="4 5">
    <name type="scientific">Hyaloscypha hepaticicola</name>
    <dbReference type="NCBI Taxonomy" id="2082293"/>
    <lineage>
        <taxon>Eukaryota</taxon>
        <taxon>Fungi</taxon>
        <taxon>Dikarya</taxon>
        <taxon>Ascomycota</taxon>
        <taxon>Pezizomycotina</taxon>
        <taxon>Leotiomycetes</taxon>
        <taxon>Helotiales</taxon>
        <taxon>Hyaloscyphaceae</taxon>
        <taxon>Hyaloscypha</taxon>
    </lineage>
</organism>
<sequence length="836" mass="95123">MIKENKRMDIERTSQLLELRAMVEEIAASREDIIHSDFDNLQGCLSHLAPTAPEILREQNILKSLKFSELEVLQPSGPRHSIKFLDWLEDPDHNLAPYWVGGKPGSGKSTLMKFISKHPRTAAALQKWAGSDQLVTASFFFWYYGTKMQKSQEGLLQTLPYEIFRKCPNLIRTCLPHRFCFFIDGLDEFDSEPRDLLSVIRDLSDSPSIKVCASSRPWQIFKDEFDKNSDRRLYLQDLTRTDIQAYVCSNFENDADFQEGKEENVGYKELVDQIVESAQGVWLWVALVTKFLLNGFTYGDSLKDLQRRLQHLPDDLDESSQHMLDSVELVYRTQMAQTFLVAMAANDDLLLIVYSCLDDVREAPKFALNLFPDLRSKHHEILVAFESIMKREKRMQKRLDARTKGLLEVSKRQVENGWLDERVGFLHRTVGNFLNKVDIKSQLLESAGVSFNPKVFLCHAFLAFIKSIPVPANFSTATTLESSIHELLRYACMLETETGAAQPDVIDELERFLCSTHPATTGIKFNEMHQSLKVHRRLFPSSESSSVVELCVQHGLHIYIKIRLKRDASLVSSGQWHPSLLSHAFYPVEGAKKHGKIDSTVMVRLLLDYRADPNAADGNSTPWRIFILTRGDIQSSSKLELVDLLLSNGADPRDPDVLLKILTKETDRALAVLTVAKLLHLRADPNSKGGHHGRTVWEEYLQYLENTRRVNLQLDNNGLQTEFQQVKQLLSSGADIKVTVCVTFHDFIEYTIWPLRVCGRSPGTEIADLVIQRRRREEAERGFLSRACRTTWRIYAQTTTSGADSIPPSVIEASHAADLSLLTPAERERGADIPSY</sequence>
<dbReference type="SUPFAM" id="SSF52540">
    <property type="entry name" value="P-loop containing nucleoside triphosphate hydrolases"/>
    <property type="match status" value="1"/>
</dbReference>
<dbReference type="AlphaFoldDB" id="A0A2J6PNP2"/>
<evidence type="ECO:0000313" key="4">
    <source>
        <dbReference type="EMBL" id="PMD15629.1"/>
    </source>
</evidence>
<gene>
    <name evidence="4" type="ORF">NA56DRAFT_732667</name>
</gene>
<dbReference type="InterPro" id="IPR027417">
    <property type="entry name" value="P-loop_NTPase"/>
</dbReference>
<keyword evidence="1" id="KW-0677">Repeat</keyword>
<dbReference type="PANTHER" id="PTHR10039">
    <property type="entry name" value="AMELOGENIN"/>
    <property type="match status" value="1"/>
</dbReference>
<evidence type="ECO:0000313" key="5">
    <source>
        <dbReference type="Proteomes" id="UP000235672"/>
    </source>
</evidence>
<dbReference type="InterPro" id="IPR056884">
    <property type="entry name" value="NPHP3-like_N"/>
</dbReference>
<dbReference type="Gene3D" id="3.40.50.300">
    <property type="entry name" value="P-loop containing nucleotide triphosphate hydrolases"/>
    <property type="match status" value="1"/>
</dbReference>
<dbReference type="Pfam" id="PF24883">
    <property type="entry name" value="NPHP3_N"/>
    <property type="match status" value="1"/>
</dbReference>
<accession>A0A2J6PNP2</accession>
<dbReference type="InterPro" id="IPR036770">
    <property type="entry name" value="Ankyrin_rpt-contain_sf"/>
</dbReference>
<proteinExistence type="predicted"/>
<reference evidence="4 5" key="1">
    <citation type="submission" date="2016-05" db="EMBL/GenBank/DDBJ databases">
        <title>A degradative enzymes factory behind the ericoid mycorrhizal symbiosis.</title>
        <authorList>
            <consortium name="DOE Joint Genome Institute"/>
            <person name="Martino E."/>
            <person name="Morin E."/>
            <person name="Grelet G."/>
            <person name="Kuo A."/>
            <person name="Kohler A."/>
            <person name="Daghino S."/>
            <person name="Barry K."/>
            <person name="Choi C."/>
            <person name="Cichocki N."/>
            <person name="Clum A."/>
            <person name="Copeland A."/>
            <person name="Hainaut M."/>
            <person name="Haridas S."/>
            <person name="Labutti K."/>
            <person name="Lindquist E."/>
            <person name="Lipzen A."/>
            <person name="Khouja H.-R."/>
            <person name="Murat C."/>
            <person name="Ohm R."/>
            <person name="Olson A."/>
            <person name="Spatafora J."/>
            <person name="Veneault-Fourrey C."/>
            <person name="Henrissat B."/>
            <person name="Grigoriev I."/>
            <person name="Martin F."/>
            <person name="Perotto S."/>
        </authorList>
    </citation>
    <scope>NUCLEOTIDE SEQUENCE [LARGE SCALE GENOMIC DNA]</scope>
    <source>
        <strain evidence="4 5">UAMH 7357</strain>
    </source>
</reference>
<dbReference type="Gene3D" id="1.25.40.20">
    <property type="entry name" value="Ankyrin repeat-containing domain"/>
    <property type="match status" value="1"/>
</dbReference>
<evidence type="ECO:0000259" key="2">
    <source>
        <dbReference type="Pfam" id="PF24883"/>
    </source>
</evidence>
<dbReference type="PANTHER" id="PTHR10039:SF5">
    <property type="entry name" value="NACHT DOMAIN-CONTAINING PROTEIN"/>
    <property type="match status" value="1"/>
</dbReference>
<dbReference type="InterPro" id="IPR056693">
    <property type="entry name" value="DUF7791"/>
</dbReference>
<feature type="domain" description="DUF7791" evidence="3">
    <location>
        <begin position="326"/>
        <end position="470"/>
    </location>
</feature>
<dbReference type="OrthoDB" id="443402at2759"/>
<dbReference type="EMBL" id="KZ613512">
    <property type="protein sequence ID" value="PMD15629.1"/>
    <property type="molecule type" value="Genomic_DNA"/>
</dbReference>
<feature type="domain" description="Nephrocystin 3-like N-terminal" evidence="2">
    <location>
        <begin position="82"/>
        <end position="173"/>
    </location>
</feature>
<dbReference type="Pfam" id="PF25053">
    <property type="entry name" value="DUF7791"/>
    <property type="match status" value="1"/>
</dbReference>
<dbReference type="Proteomes" id="UP000235672">
    <property type="component" value="Unassembled WGS sequence"/>
</dbReference>
<keyword evidence="5" id="KW-1185">Reference proteome</keyword>
<name>A0A2J6PNP2_9HELO</name>
<protein>
    <submittedName>
        <fullName evidence="4">Uncharacterized protein</fullName>
    </submittedName>
</protein>